<dbReference type="Proteomes" id="UP000181998">
    <property type="component" value="Unassembled WGS sequence"/>
</dbReference>
<keyword evidence="6" id="KW-1133">Transmembrane helix</keyword>
<dbReference type="InterPro" id="IPR009009">
    <property type="entry name" value="RlpA-like_DPBB"/>
</dbReference>
<dbReference type="Pfam" id="PF03330">
    <property type="entry name" value="DPBB_1"/>
    <property type="match status" value="1"/>
</dbReference>
<dbReference type="CDD" id="cd22268">
    <property type="entry name" value="DPBB_RlpA-like"/>
    <property type="match status" value="1"/>
</dbReference>
<dbReference type="PROSITE" id="PS51724">
    <property type="entry name" value="SPOR"/>
    <property type="match status" value="1"/>
</dbReference>
<dbReference type="AlphaFoldDB" id="A0A0S3AH78"/>
<proteinExistence type="inferred from homology"/>
<evidence type="ECO:0000313" key="8">
    <source>
        <dbReference type="EMBL" id="SDT86399.1"/>
    </source>
</evidence>
<dbReference type="RefSeq" id="WP_062558225.1">
    <property type="nucleotide sequence ID" value="NZ_FOFX01000005.1"/>
</dbReference>
<keyword evidence="6" id="KW-0472">Membrane</keyword>
<evidence type="ECO:0000313" key="11">
    <source>
        <dbReference type="Proteomes" id="UP000182882"/>
    </source>
</evidence>
<evidence type="ECO:0000256" key="5">
    <source>
        <dbReference type="RuleBase" id="RU003495"/>
    </source>
</evidence>
<dbReference type="InterPro" id="IPR036680">
    <property type="entry name" value="SPOR-like_sf"/>
</dbReference>
<protein>
    <recommendedName>
        <fullName evidence="4">Endolytic peptidoglycan transglycosylase RlpA</fullName>
        <ecNumber evidence="4">4.2.2.-</ecNumber>
    </recommendedName>
</protein>
<reference evidence="11" key="1">
    <citation type="submission" date="2016-10" db="EMBL/GenBank/DDBJ databases">
        <authorList>
            <person name="Varghese N."/>
            <person name="Submissions S."/>
        </authorList>
    </citation>
    <scope>NUCLEOTIDE SEQUENCE [LARGE SCALE GENOMIC DNA]</scope>
    <source>
        <strain evidence="11">Nm10</strain>
    </source>
</reference>
<evidence type="ECO:0000256" key="6">
    <source>
        <dbReference type="SAM" id="Phobius"/>
    </source>
</evidence>
<dbReference type="NCBIfam" id="TIGR00413">
    <property type="entry name" value="rlpA"/>
    <property type="match status" value="1"/>
</dbReference>
<dbReference type="FunFam" id="2.40.40.10:FF:000003">
    <property type="entry name" value="Endolytic peptidoglycan transglycosylase RlpA"/>
    <property type="match status" value="1"/>
</dbReference>
<dbReference type="GO" id="GO:0000270">
    <property type="term" value="P:peptidoglycan metabolic process"/>
    <property type="evidence" value="ECO:0007669"/>
    <property type="project" value="UniProtKB-UniRule"/>
</dbReference>
<dbReference type="HAMAP" id="MF_02071">
    <property type="entry name" value="RlpA"/>
    <property type="match status" value="1"/>
</dbReference>
<dbReference type="SUPFAM" id="SSF110997">
    <property type="entry name" value="Sporulation related repeat"/>
    <property type="match status" value="1"/>
</dbReference>
<evidence type="ECO:0000259" key="7">
    <source>
        <dbReference type="PROSITE" id="PS51724"/>
    </source>
</evidence>
<evidence type="ECO:0000256" key="4">
    <source>
        <dbReference type="HAMAP-Rule" id="MF_02071"/>
    </source>
</evidence>
<dbReference type="KEGG" id="nur:ATY38_04340"/>
<keyword evidence="11" id="KW-1185">Reference proteome</keyword>
<sequence>MTNSDSPLLKVYKYFSVLSQSIFGLTLVLIFGLLAACSSTPQYSGSSAQGQKKTIATELSGISAVGITRRGGGYYLDDGPEDNPPPNLHLVPDAVPKAEPLRAANMQPYVALGKHFKPMTNLEPYRKRGIASWYGRRYHGNNTAVGEVYDMYAMTAAHPTLPLPSYARVTNLENGKSVIVRLNDRGPFLSDRIIDLSYTAAYKLGILAGGSGQVEVESIIPNGAQKVLTASQSSLSLPVADSNAEMNMVYLQLAAFGSSDNAQNFLSQIHKRLPALKDTVNITKNKGLYKIHVGPYPDSTVARLAANTISQQLAITPVLVND</sequence>
<dbReference type="GO" id="GO:0071555">
    <property type="term" value="P:cell wall organization"/>
    <property type="evidence" value="ECO:0007669"/>
    <property type="project" value="UniProtKB-KW"/>
</dbReference>
<name>A0A0S3AH78_9PROT</name>
<dbReference type="OrthoDB" id="9779128at2"/>
<feature type="domain" description="SPOR" evidence="7">
    <location>
        <begin position="243"/>
        <end position="322"/>
    </location>
</feature>
<dbReference type="InterPro" id="IPR034718">
    <property type="entry name" value="RlpA"/>
</dbReference>
<comment type="function">
    <text evidence="4">Lytic transglycosylase with a strong preference for naked glycan strands that lack stem peptides.</text>
</comment>
<evidence type="ECO:0000313" key="10">
    <source>
        <dbReference type="Proteomes" id="UP000181998"/>
    </source>
</evidence>
<evidence type="ECO:0000256" key="3">
    <source>
        <dbReference type="ARBA" id="ARBA00023316"/>
    </source>
</evidence>
<dbReference type="GO" id="GO:0042834">
    <property type="term" value="F:peptidoglycan binding"/>
    <property type="evidence" value="ECO:0007669"/>
    <property type="project" value="InterPro"/>
</dbReference>
<keyword evidence="2 4" id="KW-0456">Lyase</keyword>
<feature type="transmembrane region" description="Helical" evidence="6">
    <location>
        <begin position="12"/>
        <end position="36"/>
    </location>
</feature>
<dbReference type="Proteomes" id="UP000182882">
    <property type="component" value="Unassembled WGS sequence"/>
</dbReference>
<dbReference type="EMBL" id="FNLN01000006">
    <property type="protein sequence ID" value="SDT86399.1"/>
    <property type="molecule type" value="Genomic_DNA"/>
</dbReference>
<keyword evidence="6" id="KW-0812">Transmembrane</keyword>
<dbReference type="PANTHER" id="PTHR34183:SF1">
    <property type="entry name" value="ENDOLYTIC PEPTIDOGLYCAN TRANSGLYCOSYLASE RLPA"/>
    <property type="match status" value="1"/>
</dbReference>
<dbReference type="InterPro" id="IPR007730">
    <property type="entry name" value="SPOR-like_dom"/>
</dbReference>
<evidence type="ECO:0000256" key="1">
    <source>
        <dbReference type="ARBA" id="ARBA00022729"/>
    </source>
</evidence>
<keyword evidence="3 4" id="KW-0961">Cell wall biogenesis/degradation</keyword>
<gene>
    <name evidence="4" type="primary">rlpA</name>
    <name evidence="8" type="ORF">SAMN05216406_10659</name>
    <name evidence="9" type="ORF">SAMN05421510_100570</name>
</gene>
<dbReference type="GO" id="GO:0008932">
    <property type="term" value="F:lytic endotransglycosylase activity"/>
    <property type="evidence" value="ECO:0007669"/>
    <property type="project" value="UniProtKB-UniRule"/>
</dbReference>
<keyword evidence="1" id="KW-0732">Signal</keyword>
<evidence type="ECO:0000256" key="2">
    <source>
        <dbReference type="ARBA" id="ARBA00023239"/>
    </source>
</evidence>
<comment type="similarity">
    <text evidence="4 5">Belongs to the RlpA family.</text>
</comment>
<dbReference type="Pfam" id="PF05036">
    <property type="entry name" value="SPOR"/>
    <property type="match status" value="1"/>
</dbReference>
<dbReference type="EC" id="4.2.2.-" evidence="4"/>
<dbReference type="STRING" id="44577.ATY38_04340"/>
<dbReference type="EMBL" id="FOFX01000005">
    <property type="protein sequence ID" value="SEP81486.1"/>
    <property type="molecule type" value="Genomic_DNA"/>
</dbReference>
<reference evidence="9 10" key="2">
    <citation type="submission" date="2016-10" db="EMBL/GenBank/DDBJ databases">
        <authorList>
            <person name="de Groot N.N."/>
        </authorList>
    </citation>
    <scope>NUCLEOTIDE SEQUENCE [LARGE SCALE GENOMIC DNA]</scope>
    <source>
        <strain evidence="8">Nm10</strain>
        <strain evidence="9 10">Nm9</strain>
    </source>
</reference>
<keyword evidence="9" id="KW-0449">Lipoprotein</keyword>
<dbReference type="InterPro" id="IPR012997">
    <property type="entry name" value="RplA"/>
</dbReference>
<accession>A0A0S3AH78</accession>
<dbReference type="Gene3D" id="2.40.40.10">
    <property type="entry name" value="RlpA-like domain"/>
    <property type="match status" value="1"/>
</dbReference>
<dbReference type="SUPFAM" id="SSF50685">
    <property type="entry name" value="Barwin-like endoglucanases"/>
    <property type="match status" value="1"/>
</dbReference>
<organism evidence="9 10">
    <name type="scientific">Nitrosomonas ureae</name>
    <dbReference type="NCBI Taxonomy" id="44577"/>
    <lineage>
        <taxon>Bacteria</taxon>
        <taxon>Pseudomonadati</taxon>
        <taxon>Pseudomonadota</taxon>
        <taxon>Betaproteobacteria</taxon>
        <taxon>Nitrosomonadales</taxon>
        <taxon>Nitrosomonadaceae</taxon>
        <taxon>Nitrosomonas</taxon>
    </lineage>
</organism>
<dbReference type="Gene3D" id="3.30.70.1070">
    <property type="entry name" value="Sporulation related repeat"/>
    <property type="match status" value="1"/>
</dbReference>
<dbReference type="InterPro" id="IPR036908">
    <property type="entry name" value="RlpA-like_sf"/>
</dbReference>
<dbReference type="PANTHER" id="PTHR34183">
    <property type="entry name" value="ENDOLYTIC PEPTIDOGLYCAN TRANSGLYCOSYLASE RLPA"/>
    <property type="match status" value="1"/>
</dbReference>
<evidence type="ECO:0000313" key="9">
    <source>
        <dbReference type="EMBL" id="SEP81486.1"/>
    </source>
</evidence>